<proteinExistence type="predicted"/>
<dbReference type="OrthoDB" id="598365at2"/>
<dbReference type="InterPro" id="IPR022453">
    <property type="entry name" value="Znf_MqsA-type"/>
</dbReference>
<evidence type="ECO:0000313" key="2">
    <source>
        <dbReference type="Proteomes" id="UP000232638"/>
    </source>
</evidence>
<dbReference type="AlphaFoldDB" id="A0A2K8UF72"/>
<organism evidence="1 2">
    <name type="scientific">Candidatus Thiodictyon syntrophicum</name>
    <dbReference type="NCBI Taxonomy" id="1166950"/>
    <lineage>
        <taxon>Bacteria</taxon>
        <taxon>Pseudomonadati</taxon>
        <taxon>Pseudomonadota</taxon>
        <taxon>Gammaproteobacteria</taxon>
        <taxon>Chromatiales</taxon>
        <taxon>Chromatiaceae</taxon>
        <taxon>Thiodictyon</taxon>
    </lineage>
</organism>
<name>A0A2K8UF72_9GAMM</name>
<dbReference type="Proteomes" id="UP000232638">
    <property type="component" value="Chromosome"/>
</dbReference>
<evidence type="ECO:0008006" key="3">
    <source>
        <dbReference type="Google" id="ProtNLM"/>
    </source>
</evidence>
<evidence type="ECO:0000313" key="1">
    <source>
        <dbReference type="EMBL" id="AUB84212.1"/>
    </source>
</evidence>
<sequence>MHGYHCEYCQDTVRARVVKRGAFRHKTQFVILEDMTTGICDTCGNRYYSADLVRSVHDIATGAGTGSVWFFLILMFL</sequence>
<dbReference type="KEGG" id="tsy:THSYN_26905"/>
<dbReference type="NCBIfam" id="TIGR03831">
    <property type="entry name" value="YgiT_finger"/>
    <property type="match status" value="1"/>
</dbReference>
<dbReference type="EMBL" id="CP020370">
    <property type="protein sequence ID" value="AUB84212.1"/>
    <property type="molecule type" value="Genomic_DNA"/>
</dbReference>
<reference evidence="1 2" key="1">
    <citation type="submission" date="2017-03" db="EMBL/GenBank/DDBJ databases">
        <title>Complete genome sequence of Candidatus 'Thiodictyon syntrophicum' sp. nov. strain Cad16T, a photolithoautotroph purple sulfur bacterium isolated from an alpine meromictic lake.</title>
        <authorList>
            <person name="Luedin S.M."/>
            <person name="Pothier J.F."/>
            <person name="Danza F."/>
            <person name="Storelli N."/>
            <person name="Wittwer M."/>
            <person name="Tonolla M."/>
        </authorList>
    </citation>
    <scope>NUCLEOTIDE SEQUENCE [LARGE SCALE GENOMIC DNA]</scope>
    <source>
        <strain evidence="1 2">Cad16T</strain>
    </source>
</reference>
<keyword evidence="2" id="KW-1185">Reference proteome</keyword>
<protein>
    <recommendedName>
        <fullName evidence="3">YgiT-type zinc finger domain-containing protein</fullName>
    </recommendedName>
</protein>
<gene>
    <name evidence="1" type="ORF">THSYN_26905</name>
</gene>
<accession>A0A2K8UF72</accession>
<dbReference type="RefSeq" id="WP_100921878.1">
    <property type="nucleotide sequence ID" value="NZ_CP020370.1"/>
</dbReference>